<name>A0A7I7YNF5_9MYCO</name>
<sequence length="77" mass="8579">MASAPDAAVIRLQSHPAFAAAERRAEELRAAMRRHPSYQSRLHRAVLGEDGKGAMVRELRVLRGTTVLEFPARDRIS</sequence>
<dbReference type="AlphaFoldDB" id="A0A7I7YNF5"/>
<protein>
    <submittedName>
        <fullName evidence="1">Uncharacterized protein</fullName>
    </submittedName>
</protein>
<accession>A0A7I7YNF5</accession>
<dbReference type="EMBL" id="AP022613">
    <property type="protein sequence ID" value="BBZ42443.1"/>
    <property type="molecule type" value="Genomic_DNA"/>
</dbReference>
<dbReference type="OrthoDB" id="4641661at2"/>
<gene>
    <name evidence="1" type="ORF">MCNS_55060</name>
</gene>
<evidence type="ECO:0000313" key="1">
    <source>
        <dbReference type="EMBL" id="BBZ42443.1"/>
    </source>
</evidence>
<proteinExistence type="predicted"/>
<dbReference type="RefSeq" id="WP_139825299.1">
    <property type="nucleotide sequence ID" value="NZ_AP022613.1"/>
</dbReference>
<reference evidence="1 2" key="1">
    <citation type="journal article" date="2019" name="Emerg. Microbes Infect.">
        <title>Comprehensive subspecies identification of 175 nontuberculous mycobacteria species based on 7547 genomic profiles.</title>
        <authorList>
            <person name="Matsumoto Y."/>
            <person name="Kinjo T."/>
            <person name="Motooka D."/>
            <person name="Nabeya D."/>
            <person name="Jung N."/>
            <person name="Uechi K."/>
            <person name="Horii T."/>
            <person name="Iida T."/>
            <person name="Fujita J."/>
            <person name="Nakamura S."/>
        </authorList>
    </citation>
    <scope>NUCLEOTIDE SEQUENCE [LARGE SCALE GENOMIC DNA]</scope>
    <source>
        <strain evidence="1 2">JCM 14738</strain>
    </source>
</reference>
<organism evidence="1 2">
    <name type="scientific">Mycobacterium conspicuum</name>
    <dbReference type="NCBI Taxonomy" id="44010"/>
    <lineage>
        <taxon>Bacteria</taxon>
        <taxon>Bacillati</taxon>
        <taxon>Actinomycetota</taxon>
        <taxon>Actinomycetes</taxon>
        <taxon>Mycobacteriales</taxon>
        <taxon>Mycobacteriaceae</taxon>
        <taxon>Mycobacterium</taxon>
    </lineage>
</organism>
<evidence type="ECO:0000313" key="2">
    <source>
        <dbReference type="Proteomes" id="UP000467385"/>
    </source>
</evidence>
<keyword evidence="2" id="KW-1185">Reference proteome</keyword>
<dbReference type="Proteomes" id="UP000467385">
    <property type="component" value="Chromosome"/>
</dbReference>